<dbReference type="InterPro" id="IPR013216">
    <property type="entry name" value="Methyltransf_11"/>
</dbReference>
<evidence type="ECO:0008006" key="8">
    <source>
        <dbReference type="Google" id="ProtNLM"/>
    </source>
</evidence>
<evidence type="ECO:0000313" key="6">
    <source>
        <dbReference type="EMBL" id="BDV32324.1"/>
    </source>
</evidence>
<protein>
    <recommendedName>
        <fullName evidence="8">Methyltransferase domain-containing protein</fullName>
    </recommendedName>
</protein>
<dbReference type="EMBL" id="AP027141">
    <property type="protein sequence ID" value="BDV32324.1"/>
    <property type="molecule type" value="Genomic_DNA"/>
</dbReference>
<accession>A0ABM8E2X3</accession>
<feature type="domain" description="Imm-5-like" evidence="5">
    <location>
        <begin position="2"/>
        <end position="115"/>
    </location>
</feature>
<dbReference type="PANTHER" id="PTHR43464">
    <property type="entry name" value="METHYLTRANSFERASE"/>
    <property type="match status" value="1"/>
</dbReference>
<organism evidence="6 7">
    <name type="scientific">Microbacterium terricola</name>
    <dbReference type="NCBI Taxonomy" id="344163"/>
    <lineage>
        <taxon>Bacteria</taxon>
        <taxon>Bacillati</taxon>
        <taxon>Actinomycetota</taxon>
        <taxon>Actinomycetes</taxon>
        <taxon>Micrococcales</taxon>
        <taxon>Microbacteriaceae</taxon>
        <taxon>Microbacterium</taxon>
    </lineage>
</organism>
<dbReference type="CDD" id="cd02440">
    <property type="entry name" value="AdoMet_MTases"/>
    <property type="match status" value="1"/>
</dbReference>
<keyword evidence="1" id="KW-0489">Methyltransferase</keyword>
<dbReference type="InterPro" id="IPR048667">
    <property type="entry name" value="Imm5-like"/>
</dbReference>
<dbReference type="Pfam" id="PF21805">
    <property type="entry name" value="Imm5_like"/>
    <property type="match status" value="1"/>
</dbReference>
<reference evidence="6 7" key="1">
    <citation type="submission" date="2022-12" db="EMBL/GenBank/DDBJ databases">
        <title>Microbacterium terricola strain KV-448 chromosome, complete genome.</title>
        <authorList>
            <person name="Oshima T."/>
            <person name="Moriya T."/>
            <person name="Bessho Y."/>
        </authorList>
    </citation>
    <scope>NUCLEOTIDE SEQUENCE [LARGE SCALE GENOMIC DNA]</scope>
    <source>
        <strain evidence="6 7">KV-448</strain>
    </source>
</reference>
<evidence type="ECO:0000313" key="7">
    <source>
        <dbReference type="Proteomes" id="UP001317779"/>
    </source>
</evidence>
<dbReference type="SUPFAM" id="SSF53335">
    <property type="entry name" value="S-adenosyl-L-methionine-dependent methyltransferases"/>
    <property type="match status" value="1"/>
</dbReference>
<feature type="domain" description="Methyltransferase type 11" evidence="4">
    <location>
        <begin position="209"/>
        <end position="304"/>
    </location>
</feature>
<keyword evidence="3" id="KW-0949">S-adenosyl-L-methionine</keyword>
<name>A0ABM8E2X3_9MICO</name>
<evidence type="ECO:0000259" key="4">
    <source>
        <dbReference type="Pfam" id="PF08241"/>
    </source>
</evidence>
<keyword evidence="7" id="KW-1185">Reference proteome</keyword>
<dbReference type="InterPro" id="IPR029063">
    <property type="entry name" value="SAM-dependent_MTases_sf"/>
</dbReference>
<evidence type="ECO:0000256" key="2">
    <source>
        <dbReference type="ARBA" id="ARBA00022679"/>
    </source>
</evidence>
<dbReference type="Pfam" id="PF08241">
    <property type="entry name" value="Methyltransf_11"/>
    <property type="match status" value="1"/>
</dbReference>
<proteinExistence type="predicted"/>
<dbReference type="PANTHER" id="PTHR43464:SF19">
    <property type="entry name" value="UBIQUINONE BIOSYNTHESIS O-METHYLTRANSFERASE, MITOCHONDRIAL"/>
    <property type="match status" value="1"/>
</dbReference>
<sequence>MAAWAADCAERVLHLFEAEAPADDRPRNAIARARAFARGELSTAGEIRQRFVAGRAAHSATSPAGVAAARAAAQAAGVAHMGAHALGAAAYAARAAGFAADGAVHELEWQLAHLSPEAAIALRQLPPLGDDTAGPLGPGLLASGDLGEHIRRIQADLLRTRDDPRTLWDAEAETFDDAPDHGLLDPDIRRAWAHLLLPLIGGRGRRIADLGCGTGTLSVLLATEGGHLVTGVDFSPEMVRRAREKASDTAPEPEFIVGDAADPPLPLGGFDVVLSRHVLWAMPDPATALQTWLDLLTPTGILILVEGQWHTGVGLSAEECFALVSASRKNVEIRMFDDPAYWGGPVSDERYLIVSTP</sequence>
<evidence type="ECO:0000259" key="5">
    <source>
        <dbReference type="Pfam" id="PF21805"/>
    </source>
</evidence>
<evidence type="ECO:0000256" key="3">
    <source>
        <dbReference type="ARBA" id="ARBA00022691"/>
    </source>
</evidence>
<evidence type="ECO:0000256" key="1">
    <source>
        <dbReference type="ARBA" id="ARBA00022603"/>
    </source>
</evidence>
<dbReference type="Proteomes" id="UP001317779">
    <property type="component" value="Chromosome"/>
</dbReference>
<gene>
    <name evidence="6" type="ORF">Microterr_29840</name>
</gene>
<keyword evidence="2" id="KW-0808">Transferase</keyword>
<dbReference type="Gene3D" id="3.40.50.150">
    <property type="entry name" value="Vaccinia Virus protein VP39"/>
    <property type="match status" value="1"/>
</dbReference>